<feature type="region of interest" description="Disordered" evidence="1">
    <location>
        <begin position="68"/>
        <end position="329"/>
    </location>
</feature>
<feature type="compositionally biased region" description="Pro residues" evidence="1">
    <location>
        <begin position="294"/>
        <end position="310"/>
    </location>
</feature>
<dbReference type="Proteomes" id="UP001201163">
    <property type="component" value="Unassembled WGS sequence"/>
</dbReference>
<feature type="compositionally biased region" description="Low complexity" evidence="1">
    <location>
        <begin position="400"/>
        <end position="412"/>
    </location>
</feature>
<feature type="compositionally biased region" description="Acidic residues" evidence="1">
    <location>
        <begin position="79"/>
        <end position="109"/>
    </location>
</feature>
<keyword evidence="3" id="KW-1185">Reference proteome</keyword>
<reference evidence="2" key="1">
    <citation type="submission" date="2022-01" db="EMBL/GenBank/DDBJ databases">
        <title>Comparative genomics reveals a dynamic genome evolution in the ectomycorrhizal milk-cap (Lactarius) mushrooms.</title>
        <authorList>
            <consortium name="DOE Joint Genome Institute"/>
            <person name="Lebreton A."/>
            <person name="Tang N."/>
            <person name="Kuo A."/>
            <person name="LaButti K."/>
            <person name="Drula E."/>
            <person name="Barry K."/>
            <person name="Clum A."/>
            <person name="Lipzen A."/>
            <person name="Mousain D."/>
            <person name="Ng V."/>
            <person name="Wang R."/>
            <person name="Wang X."/>
            <person name="Dai Y."/>
            <person name="Henrissat B."/>
            <person name="Grigoriev I.V."/>
            <person name="Guerin-Laguette A."/>
            <person name="Yu F."/>
            <person name="Martin F.M."/>
        </authorList>
    </citation>
    <scope>NUCLEOTIDE SEQUENCE</scope>
    <source>
        <strain evidence="2">QP</strain>
    </source>
</reference>
<organism evidence="2 3">
    <name type="scientific">Lactarius akahatsu</name>
    <dbReference type="NCBI Taxonomy" id="416441"/>
    <lineage>
        <taxon>Eukaryota</taxon>
        <taxon>Fungi</taxon>
        <taxon>Dikarya</taxon>
        <taxon>Basidiomycota</taxon>
        <taxon>Agaricomycotina</taxon>
        <taxon>Agaricomycetes</taxon>
        <taxon>Russulales</taxon>
        <taxon>Russulaceae</taxon>
        <taxon>Lactarius</taxon>
    </lineage>
</organism>
<feature type="compositionally biased region" description="Polar residues" evidence="1">
    <location>
        <begin position="15"/>
        <end position="25"/>
    </location>
</feature>
<comment type="caution">
    <text evidence="2">The sequence shown here is derived from an EMBL/GenBank/DDBJ whole genome shotgun (WGS) entry which is preliminary data.</text>
</comment>
<dbReference type="AlphaFoldDB" id="A0AAD4QAY1"/>
<feature type="compositionally biased region" description="Low complexity" evidence="1">
    <location>
        <begin position="181"/>
        <end position="193"/>
    </location>
</feature>
<feature type="region of interest" description="Disordered" evidence="1">
    <location>
        <begin position="377"/>
        <end position="445"/>
    </location>
</feature>
<protein>
    <submittedName>
        <fullName evidence="2">Uncharacterized protein</fullName>
    </submittedName>
</protein>
<evidence type="ECO:0000313" key="2">
    <source>
        <dbReference type="EMBL" id="KAH8991967.1"/>
    </source>
</evidence>
<gene>
    <name evidence="2" type="ORF">EDB92DRAFT_1945528</name>
</gene>
<feature type="compositionally biased region" description="Low complexity" evidence="1">
    <location>
        <begin position="145"/>
        <end position="160"/>
    </location>
</feature>
<accession>A0AAD4QAY1</accession>
<evidence type="ECO:0000313" key="3">
    <source>
        <dbReference type="Proteomes" id="UP001201163"/>
    </source>
</evidence>
<dbReference type="EMBL" id="JAKELL010000024">
    <property type="protein sequence ID" value="KAH8991967.1"/>
    <property type="molecule type" value="Genomic_DNA"/>
</dbReference>
<feature type="compositionally biased region" description="Basic residues" evidence="1">
    <location>
        <begin position="126"/>
        <end position="144"/>
    </location>
</feature>
<feature type="region of interest" description="Disordered" evidence="1">
    <location>
        <begin position="1"/>
        <end position="56"/>
    </location>
</feature>
<name>A0AAD4QAY1_9AGAM</name>
<evidence type="ECO:0000256" key="1">
    <source>
        <dbReference type="SAM" id="MobiDB-lite"/>
    </source>
</evidence>
<sequence length="445" mass="46360">MFRASPWITYDPPASDNQTPSQQLDNDTEMDAPQISTLHDDGESPPSNASPARTGKFRVKLLINEARMGTKFITFNGETGEEAGIGEEAEEDEPEEDEEEDQLIDDQDDASAHAASTSGTVPARAGTKRPAAKTKSSQAKRKVRPSAPSAPTPALQATTAPPEPQTSPPKDVPEPPTLDHSPSVPQAASAPPASKKKAIPKGTTAAQRAPRKSAPTKPPKTAAAPVAAIPPPSDAAADFSEGHAGTVPSSPAHIDARTPEPEVPAPSNAASISVAPAPEQSTVTLEDLDDIPHPRYPLPTKPFQVQPPPKISTGYAPVVPLDRTKTKPRHWRLAHREVRGIAGGRWFARAWVGEKESELAVAAEAALSVPKLPALSVSAPVTGGRASGKRKPKVDAVSTAASSRSASAAPEAAAPPAPPQRSAIKRSALSTTVATSEADMDIDVS</sequence>
<feature type="compositionally biased region" description="Low complexity" evidence="1">
    <location>
        <begin position="212"/>
        <end position="227"/>
    </location>
</feature>
<proteinExistence type="predicted"/>